<reference evidence="9 10" key="1">
    <citation type="submission" date="2018-07" db="EMBL/GenBank/DDBJ databases">
        <title>The complete nuclear genome of the prasinophyte Chloropicon primus (CCMP1205).</title>
        <authorList>
            <person name="Pombert J.-F."/>
            <person name="Otis C."/>
            <person name="Turmel M."/>
            <person name="Lemieux C."/>
        </authorList>
    </citation>
    <scope>NUCLEOTIDE SEQUENCE [LARGE SCALE GENOMIC DNA]</scope>
    <source>
        <strain evidence="9 10">CCMP1205</strain>
    </source>
</reference>
<evidence type="ECO:0000256" key="4">
    <source>
        <dbReference type="ARBA" id="ARBA00022989"/>
    </source>
</evidence>
<dbReference type="GO" id="GO:0016020">
    <property type="term" value="C:membrane"/>
    <property type="evidence" value="ECO:0007669"/>
    <property type="project" value="UniProtKB-SubCell"/>
</dbReference>
<keyword evidence="4 6" id="KW-1133">Transmembrane helix</keyword>
<evidence type="ECO:0000259" key="8">
    <source>
        <dbReference type="Pfam" id="PF13850"/>
    </source>
</evidence>
<proteinExistence type="inferred from homology"/>
<feature type="domain" description="Endoplasmic reticulum vesicle transporter C-terminal" evidence="7">
    <location>
        <begin position="144"/>
        <end position="313"/>
    </location>
</feature>
<evidence type="ECO:0000313" key="10">
    <source>
        <dbReference type="Proteomes" id="UP000316726"/>
    </source>
</evidence>
<dbReference type="Proteomes" id="UP000316726">
    <property type="component" value="Chromosome 3"/>
</dbReference>
<keyword evidence="3 6" id="KW-0812">Transmembrane</keyword>
<accession>A0A5B8MHC1</accession>
<dbReference type="PANTHER" id="PTHR10984:SF25">
    <property type="entry name" value="ENDOPLASMIC RETICULUM-GOLGI INTERMEDIATE COMPARTMENT PROTEIN 3"/>
    <property type="match status" value="1"/>
</dbReference>
<dbReference type="STRING" id="1764295.A0A5B8MHC1"/>
<dbReference type="Pfam" id="PF13850">
    <property type="entry name" value="ERGIC_N"/>
    <property type="match status" value="1"/>
</dbReference>
<evidence type="ECO:0000313" key="9">
    <source>
        <dbReference type="EMBL" id="QDZ19681.1"/>
    </source>
</evidence>
<dbReference type="InterPro" id="IPR039542">
    <property type="entry name" value="Erv_N"/>
</dbReference>
<dbReference type="PANTHER" id="PTHR10984">
    <property type="entry name" value="ENDOPLASMIC RETICULUM-GOLGI INTERMEDIATE COMPARTMENT PROTEIN"/>
    <property type="match status" value="1"/>
</dbReference>
<evidence type="ECO:0000256" key="6">
    <source>
        <dbReference type="SAM" id="Phobius"/>
    </source>
</evidence>
<comment type="similarity">
    <text evidence="2">Belongs to the ERGIC family.</text>
</comment>
<feature type="transmembrane region" description="Helical" evidence="6">
    <location>
        <begin position="295"/>
        <end position="317"/>
    </location>
</feature>
<evidence type="ECO:0000259" key="7">
    <source>
        <dbReference type="Pfam" id="PF07970"/>
    </source>
</evidence>
<feature type="domain" description="Endoplasmic reticulum vesicle transporter N-terminal" evidence="8">
    <location>
        <begin position="9"/>
        <end position="95"/>
    </location>
</feature>
<evidence type="ECO:0000256" key="5">
    <source>
        <dbReference type="ARBA" id="ARBA00023136"/>
    </source>
</evidence>
<dbReference type="GO" id="GO:0005783">
    <property type="term" value="C:endoplasmic reticulum"/>
    <property type="evidence" value="ECO:0007669"/>
    <property type="project" value="TreeGrafter"/>
</dbReference>
<keyword evidence="10" id="KW-1185">Reference proteome</keyword>
<dbReference type="AlphaFoldDB" id="A0A5B8MHC1"/>
<feature type="transmembrane region" description="Helical" evidence="6">
    <location>
        <begin position="26"/>
        <end position="45"/>
    </location>
</feature>
<evidence type="ECO:0000256" key="2">
    <source>
        <dbReference type="ARBA" id="ARBA00005648"/>
    </source>
</evidence>
<sequence length="318" mass="35593">MNGLARHVASLSAYRKTDEHLTRRTLQGALVTVLGVLAALTLFVYETSNFKRKQVVQQMVVDSVRGEVLKARLNVSTLAIPCSVLTVNTLDQSGAFNFNLHRNLVKEVLDPSGRPAGKYQLLESELAAFALGVEASMFLTEKDQARIKDEIARKEGCRVSGDLDLQKLSGKFHISSNALIMQMLVEAYKGVNNMNTSHVIHEVALGEPYPGSVNPLDQYHRIIESPGSYKYYLQVVPTEYVYLNRSVVHTFQYSVTEYFTKFGDDMMKLPGIHFKYDMSAIAVKLREKKVSFLHYLTRLYATIGGAFALTSLINSWVG</sequence>
<evidence type="ECO:0000256" key="1">
    <source>
        <dbReference type="ARBA" id="ARBA00004141"/>
    </source>
</evidence>
<keyword evidence="5 6" id="KW-0472">Membrane</keyword>
<dbReference type="Pfam" id="PF07970">
    <property type="entry name" value="COPIIcoated_ERV"/>
    <property type="match status" value="1"/>
</dbReference>
<dbReference type="GO" id="GO:0030134">
    <property type="term" value="C:COPII-coated ER to Golgi transport vesicle"/>
    <property type="evidence" value="ECO:0007669"/>
    <property type="project" value="TreeGrafter"/>
</dbReference>
<dbReference type="InterPro" id="IPR045888">
    <property type="entry name" value="Erv"/>
</dbReference>
<dbReference type="InterPro" id="IPR012936">
    <property type="entry name" value="Erv_C"/>
</dbReference>
<name>A0A5B8MHC1_9CHLO</name>
<dbReference type="EMBL" id="CP031036">
    <property type="protein sequence ID" value="QDZ19681.1"/>
    <property type="molecule type" value="Genomic_DNA"/>
</dbReference>
<gene>
    <name evidence="9" type="ORF">A3770_03p21990</name>
</gene>
<evidence type="ECO:0000256" key="3">
    <source>
        <dbReference type="ARBA" id="ARBA00022692"/>
    </source>
</evidence>
<comment type="subcellular location">
    <subcellularLocation>
        <location evidence="1">Membrane</location>
        <topology evidence="1">Multi-pass membrane protein</topology>
    </subcellularLocation>
</comment>
<protein>
    <submittedName>
        <fullName evidence="9">Endoplasmic reticulum vescicle transporter</fullName>
    </submittedName>
</protein>
<dbReference type="OrthoDB" id="270930at2759"/>
<organism evidence="9 10">
    <name type="scientific">Chloropicon primus</name>
    <dbReference type="NCBI Taxonomy" id="1764295"/>
    <lineage>
        <taxon>Eukaryota</taxon>
        <taxon>Viridiplantae</taxon>
        <taxon>Chlorophyta</taxon>
        <taxon>Chloropicophyceae</taxon>
        <taxon>Chloropicales</taxon>
        <taxon>Chloropicaceae</taxon>
        <taxon>Chloropicon</taxon>
    </lineage>
</organism>